<comment type="caution">
    <text evidence="8">The sequence shown here is derived from an EMBL/GenBank/DDBJ whole genome shotgun (WGS) entry which is preliminary data.</text>
</comment>
<dbReference type="InterPro" id="IPR007527">
    <property type="entry name" value="Znf_SWIM"/>
</dbReference>
<evidence type="ECO:0000256" key="2">
    <source>
        <dbReference type="ARBA" id="ARBA00022723"/>
    </source>
</evidence>
<name>A0A015J9R6_RHIIW</name>
<accession>A0A015J9R6</accession>
<keyword evidence="3 5" id="KW-0863">Zinc-finger</keyword>
<dbReference type="Pfam" id="PF04434">
    <property type="entry name" value="SWIM"/>
    <property type="match status" value="1"/>
</dbReference>
<evidence type="ECO:0000256" key="5">
    <source>
        <dbReference type="PROSITE-ProRule" id="PRU00325"/>
    </source>
</evidence>
<dbReference type="PANTHER" id="PTHR31669">
    <property type="entry name" value="PROTEIN FAR1-RELATED SEQUENCE 10-RELATED"/>
    <property type="match status" value="1"/>
</dbReference>
<evidence type="ECO:0000256" key="6">
    <source>
        <dbReference type="SAM" id="MobiDB-lite"/>
    </source>
</evidence>
<dbReference type="Proteomes" id="UP000022910">
    <property type="component" value="Unassembled WGS sequence"/>
</dbReference>
<dbReference type="InterPro" id="IPR031052">
    <property type="entry name" value="FHY3/FAR1"/>
</dbReference>
<keyword evidence="9" id="KW-1185">Reference proteome</keyword>
<dbReference type="EMBL" id="JEMT01019164">
    <property type="protein sequence ID" value="EXX66307.1"/>
    <property type="molecule type" value="Genomic_DNA"/>
</dbReference>
<dbReference type="InterPro" id="IPR006564">
    <property type="entry name" value="Znf_PMZ"/>
</dbReference>
<feature type="region of interest" description="Disordered" evidence="6">
    <location>
        <begin position="74"/>
        <end position="94"/>
    </location>
</feature>
<dbReference type="PANTHER" id="PTHR31669:SF251">
    <property type="entry name" value="PROTEIN FAR1-RELATED SEQUENCE"/>
    <property type="match status" value="1"/>
</dbReference>
<feature type="domain" description="SWIM-type" evidence="7">
    <location>
        <begin position="405"/>
        <end position="437"/>
    </location>
</feature>
<dbReference type="OrthoDB" id="128308at2759"/>
<organism evidence="8 9">
    <name type="scientific">Rhizophagus irregularis (strain DAOM 197198w)</name>
    <name type="common">Glomus intraradices</name>
    <dbReference type="NCBI Taxonomy" id="1432141"/>
    <lineage>
        <taxon>Eukaryota</taxon>
        <taxon>Fungi</taxon>
        <taxon>Fungi incertae sedis</taxon>
        <taxon>Mucoromycota</taxon>
        <taxon>Glomeromycotina</taxon>
        <taxon>Glomeromycetes</taxon>
        <taxon>Glomerales</taxon>
        <taxon>Glomeraceae</taxon>
        <taxon>Rhizophagus</taxon>
    </lineage>
</organism>
<dbReference type="SMART" id="SM00575">
    <property type="entry name" value="ZnF_PMZ"/>
    <property type="match status" value="1"/>
</dbReference>
<gene>
    <name evidence="8" type="ORF">RirG_125080</name>
</gene>
<dbReference type="GO" id="GO:0006355">
    <property type="term" value="P:regulation of DNA-templated transcription"/>
    <property type="evidence" value="ECO:0007669"/>
    <property type="project" value="InterPro"/>
</dbReference>
<dbReference type="HOGENOM" id="CLU_560368_0_0_1"/>
<evidence type="ECO:0000256" key="3">
    <source>
        <dbReference type="ARBA" id="ARBA00022771"/>
    </source>
</evidence>
<evidence type="ECO:0000313" key="9">
    <source>
        <dbReference type="Proteomes" id="UP000022910"/>
    </source>
</evidence>
<proteinExistence type="inferred from homology"/>
<dbReference type="STRING" id="1432141.A0A015J9R6"/>
<evidence type="ECO:0000256" key="1">
    <source>
        <dbReference type="ARBA" id="ARBA00005889"/>
    </source>
</evidence>
<dbReference type="AlphaFoldDB" id="A0A015J9R6"/>
<keyword evidence="4" id="KW-0862">Zinc</keyword>
<protein>
    <recommendedName>
        <fullName evidence="7">SWIM-type domain-containing protein</fullName>
    </recommendedName>
</protein>
<dbReference type="InterPro" id="IPR004330">
    <property type="entry name" value="FAR1_DNA_bnd_dom"/>
</dbReference>
<evidence type="ECO:0000259" key="7">
    <source>
        <dbReference type="PROSITE" id="PS50966"/>
    </source>
</evidence>
<reference evidence="8 9" key="1">
    <citation type="submission" date="2014-02" db="EMBL/GenBank/DDBJ databases">
        <title>Single nucleus genome sequencing reveals high similarity among nuclei of an endomycorrhizal fungus.</title>
        <authorList>
            <person name="Lin K."/>
            <person name="Geurts R."/>
            <person name="Zhang Z."/>
            <person name="Limpens E."/>
            <person name="Saunders D.G."/>
            <person name="Mu D."/>
            <person name="Pang E."/>
            <person name="Cao H."/>
            <person name="Cha H."/>
            <person name="Lin T."/>
            <person name="Zhou Q."/>
            <person name="Shang Y."/>
            <person name="Li Y."/>
            <person name="Ivanov S."/>
            <person name="Sharma T."/>
            <person name="Velzen R.V."/>
            <person name="Ruijter N.D."/>
            <person name="Aanen D.K."/>
            <person name="Win J."/>
            <person name="Kamoun S."/>
            <person name="Bisseling T."/>
            <person name="Huang S."/>
        </authorList>
    </citation>
    <scope>NUCLEOTIDE SEQUENCE [LARGE SCALE GENOMIC DNA]</scope>
    <source>
        <strain evidence="9">DAOM197198w</strain>
    </source>
</reference>
<comment type="similarity">
    <text evidence="1">Belongs to the FHY3/FAR1 family.</text>
</comment>
<evidence type="ECO:0000313" key="8">
    <source>
        <dbReference type="EMBL" id="EXX66307.1"/>
    </source>
</evidence>
<feature type="compositionally biased region" description="Low complexity" evidence="6">
    <location>
        <begin position="81"/>
        <end position="93"/>
    </location>
</feature>
<keyword evidence="2" id="KW-0479">Metal-binding</keyword>
<evidence type="ECO:0000256" key="4">
    <source>
        <dbReference type="ARBA" id="ARBA00022833"/>
    </source>
</evidence>
<dbReference type="Pfam" id="PF03101">
    <property type="entry name" value="FAR1"/>
    <property type="match status" value="1"/>
</dbReference>
<dbReference type="PROSITE" id="PS50966">
    <property type="entry name" value="ZF_SWIM"/>
    <property type="match status" value="1"/>
</dbReference>
<dbReference type="GO" id="GO:0008270">
    <property type="term" value="F:zinc ion binding"/>
    <property type="evidence" value="ECO:0007669"/>
    <property type="project" value="UniProtKB-KW"/>
</dbReference>
<sequence length="487" mass="56642">MSNSDFSTNVEVLNNQDIKEGVTFKDYTTFETYIKSYAQNHGFTVRLDHAKFELNKEIRWRDIVCSRSGSSIKQKNEKNENITSNNTSNNSRNHASQCCNCPFIVRGIKSKDNGLWTIVKINLTHNNGFIPLHVKKFMPDNREIPEHIKEKIFNLHAAGTKIADIRNIVKFDHPEITCLYDDIYNFIYNYGDRSTKQKIFDAQDFVTLLEQHKAADDEFAYVVKVNPITNEFESAIWILAWDSLKNMFPEAASYLKTLEKCKEKWVICYNQDVFMGEMSSTQRGESMNNLMKGYMDASTFMSGFLNAFESALDSRRQDVEFIKYKETTLNIIYKTISPFEKQAASILTIYALKKFQEQLLQSSCYKCEEVLVDSESLILQDTGLNLKVFHVTRFETSSSERIVEYNLLDELFTCTCRYMTFAGIICRHILCVATQLNLDSFSKKMYLLRWCKDPTEVEIMHQYKTFYSLQSHYATSSKNVIQLEQLE</sequence>